<feature type="domain" description="Phosphoribosyltransferase" evidence="3">
    <location>
        <begin position="12"/>
        <end position="149"/>
    </location>
</feature>
<dbReference type="EMBL" id="CM001475">
    <property type="protein sequence ID" value="EIC27918.1"/>
    <property type="molecule type" value="Genomic_DNA"/>
</dbReference>
<evidence type="ECO:0000313" key="4">
    <source>
        <dbReference type="EMBL" id="EIC27918.1"/>
    </source>
</evidence>
<keyword evidence="5" id="KW-1185">Reference proteome</keyword>
<organism evidence="4 5">
    <name type="scientific">Methylomicrobium album BG8</name>
    <dbReference type="NCBI Taxonomy" id="686340"/>
    <lineage>
        <taxon>Bacteria</taxon>
        <taxon>Pseudomonadati</taxon>
        <taxon>Pseudomonadota</taxon>
        <taxon>Gammaproteobacteria</taxon>
        <taxon>Methylococcales</taxon>
        <taxon>Methylococcaceae</taxon>
        <taxon>Methylomicrobium</taxon>
    </lineage>
</organism>
<reference evidence="4 5" key="1">
    <citation type="journal article" date="2013" name="Genome Announc.">
        <title>Genome Sequence of the Obligate Gammaproteobacterial Methanotroph Methylomicrobium album Strain BG8.</title>
        <authorList>
            <person name="Kits K.D."/>
            <person name="Kalyuzhnaya M.G."/>
            <person name="Klotz M.G."/>
            <person name="Jetten M.S."/>
            <person name="Op den Camp H.J."/>
            <person name="Vuilleumier S."/>
            <person name="Bringel F."/>
            <person name="Dispirito A.A."/>
            <person name="Murrell J.C."/>
            <person name="Bruce D."/>
            <person name="Cheng J.F."/>
            <person name="Copeland A."/>
            <person name="Goodwin L."/>
            <person name="Hauser L."/>
            <person name="Lajus A."/>
            <person name="Land M.L."/>
            <person name="Lapidus A."/>
            <person name="Lucas S."/>
            <person name="Medigue C."/>
            <person name="Pitluck S."/>
            <person name="Woyke T."/>
            <person name="Zeytun A."/>
            <person name="Stein L.Y."/>
        </authorList>
    </citation>
    <scope>NUCLEOTIDE SEQUENCE [LARGE SCALE GENOMIC DNA]</scope>
    <source>
        <strain evidence="4 5">BG8</strain>
    </source>
</reference>
<accession>H8GJV9</accession>
<evidence type="ECO:0000259" key="3">
    <source>
        <dbReference type="Pfam" id="PF00156"/>
    </source>
</evidence>
<keyword evidence="1 4" id="KW-0328">Glycosyltransferase</keyword>
<dbReference type="PANTHER" id="PTHR43363">
    <property type="entry name" value="HYPOXANTHINE PHOSPHORIBOSYLTRANSFERASE"/>
    <property type="match status" value="1"/>
</dbReference>
<sequence>MMPETMPCTLVTWEEVYRLCREAARKIRTAGAPVDMIVAIARGGYIPGRLLSDMLGVSDLTALKIEHYRGAQKQREVLVKYPLNADINGRDVLLVDDVCDSGETFAVAVEHLRRSGTSRSLHTAAMQLKTVSEFVPDHYAGTIGEWRWIIYPWAVNEDLSSLIEKMRLDTRDPVRLRQAFRRLHDVDVTLRQVEDALGLLDD</sequence>
<proteinExistence type="predicted"/>
<evidence type="ECO:0000256" key="1">
    <source>
        <dbReference type="ARBA" id="ARBA00022676"/>
    </source>
</evidence>
<dbReference type="HOGENOM" id="CLU_080904_0_0_6"/>
<dbReference type="Gene3D" id="3.40.50.2020">
    <property type="match status" value="1"/>
</dbReference>
<evidence type="ECO:0000256" key="2">
    <source>
        <dbReference type="ARBA" id="ARBA00022679"/>
    </source>
</evidence>
<dbReference type="InterPro" id="IPR029057">
    <property type="entry name" value="PRTase-like"/>
</dbReference>
<evidence type="ECO:0000313" key="5">
    <source>
        <dbReference type="Proteomes" id="UP000005090"/>
    </source>
</evidence>
<protein>
    <submittedName>
        <fullName evidence="4">Putative phosphoribosyltransferase</fullName>
    </submittedName>
</protein>
<dbReference type="AlphaFoldDB" id="H8GJV9"/>
<dbReference type="STRING" id="686340.Metal_0048"/>
<dbReference type="RefSeq" id="WP_005368436.1">
    <property type="nucleotide sequence ID" value="NZ_CM001475.1"/>
</dbReference>
<dbReference type="eggNOG" id="COG2236">
    <property type="taxonomic scope" value="Bacteria"/>
</dbReference>
<keyword evidence="2 4" id="KW-0808">Transferase</keyword>
<name>H8GJV9_METAL</name>
<dbReference type="GO" id="GO:0016757">
    <property type="term" value="F:glycosyltransferase activity"/>
    <property type="evidence" value="ECO:0007669"/>
    <property type="project" value="UniProtKB-KW"/>
</dbReference>
<dbReference type="Proteomes" id="UP000005090">
    <property type="component" value="Chromosome"/>
</dbReference>
<dbReference type="InterPro" id="IPR000836">
    <property type="entry name" value="PRTase_dom"/>
</dbReference>
<dbReference type="SUPFAM" id="SSF53271">
    <property type="entry name" value="PRTase-like"/>
    <property type="match status" value="1"/>
</dbReference>
<dbReference type="PANTHER" id="PTHR43363:SF3">
    <property type="entry name" value="XANTHINE-GUANINE PHOSPHORIBOSYLTRANSFERASE"/>
    <property type="match status" value="1"/>
</dbReference>
<dbReference type="Pfam" id="PF00156">
    <property type="entry name" value="Pribosyltran"/>
    <property type="match status" value="1"/>
</dbReference>
<dbReference type="CDD" id="cd06223">
    <property type="entry name" value="PRTases_typeI"/>
    <property type="match status" value="1"/>
</dbReference>
<gene>
    <name evidence="4" type="ORF">Metal_0048</name>
</gene>